<name>A0AAD4LRB7_9AGAM</name>
<feature type="region of interest" description="Disordered" evidence="1">
    <location>
        <begin position="710"/>
        <end position="734"/>
    </location>
</feature>
<sequence>MSSTKQAVRNAATALKKAADPWSKEGRVTADRVASAAISVIDATTLGQGVLEMLSTLLRRPFAELYSTHPGTSLRLSAAILATIIYDRIVPSWKSGDFQRKNDWEQVATVLLAGVQDHVECHSDDRVKTMVAQAFYSILCNAFFSASTPGPLTKYSVPLRVSAYSLLSTTADSCPENKDKLRDNKILGGTRLGRVITMTKALEQLLILLAYLLPHTSHTVGRVVGRPERLRFLHDCFDESTELGKELIDLLKYVASPDWEITSDKIVDILARDIAVAQPFVMNSFALRGVSGTRLSPVHRFYLDKTTILFNFEDEDGKIEGMHVPYSSVEHVDISSSGIVAAQLALPPLCHDSLQILSDGAVIQMTVALSPPDVQRFAKTLRARGMTSRIKMDGVLIRNAAERISINRSPTRLEFDLSAKGSASYQSKVKVIEEGVFQASDPGDDIVPYPEDCADELQHEFPLPVKECPTSATLRRVPATITTEGEKITDDGGCNHVSPASHPRLSDVHENPQQCSTTASLALGPPSPPGCLDGPSLHTPGTSGVAHQCFDVDNPSPVHSPPSEHSQHSCHSNKELSDAIFGASDEDLSSLSDADSVLGTVRASAKLVQTRRARRETSSSKRCALSKRLRSTPLSTEPTPAVPLPGPTQDAAAEQKLAPVVKGLRVMSQDTMREELLETGGRNPAASTKRKKILIESGDEFQATNQVTPTLKESPLPMSNIGPKNEISQTKRRSRAVVAAQAGRTATERPKRTCVLSTAKIKARLNPLPSAAPDRPDLEQVNAKKDPAEGDDESADDESQKGKLAKTAAEERVTARAVQMKRPNTEKDIPSVSDNAKPRKRARVDRENVASTRKKPTRNKKGTSVSKPESPRVQKTYRRRQKAERSSPGHPANRDVDYDEVPPSTVQLSSLIANERKSLATQTATAAPIPRAPRKGKNGKITPPVAKTKPTVEVPNDKGRASNEKPNECNSRTQIQCPPAASVLEDEDPIQSFSSSPHSPSLMPVDMVKSALETRSTSDAEVPSLSLPGAESHAETVDTAPSAIAQTCNPKNEVTEIEFEKDTWKATSSCDATLRHSTALSERLQPQPSTATRPVSTCSTSASPLPQGLVRPPTPGGVFDIAPCDNSPSTADRDDKNTRGSSNPLTDFDSVALIDGPTIAVEQPSVEQKKDADATFSHMPVTIDLTGDTPSPIHSPRSGLSSLGKSPFSHHVGTSSPVVSGDGTSENTGSSLLDLTDTKYRDFDVPLDSSYCLPSTRTSLLKRSPTPPPRTKAKNVTFALPAEEVDEEQLQIPEAPMEVIAPVIRSETDELKYLELAFEQPRGNGSSSSVDGLDPQLTTKPQAIPTSYYRVGKAAGPSSLLSSPVALRRNRSRPSGGTLSTVADPNNRHCAREASLLPTMVEPMAQGKYLDSIMAVRTQNIARYYLSRF</sequence>
<feature type="compositionally biased region" description="Basic and acidic residues" evidence="1">
    <location>
        <begin position="883"/>
        <end position="896"/>
    </location>
</feature>
<feature type="compositionally biased region" description="Basic and acidic residues" evidence="1">
    <location>
        <begin position="774"/>
        <end position="788"/>
    </location>
</feature>
<feature type="region of interest" description="Disordered" evidence="1">
    <location>
        <begin position="1079"/>
        <end position="1149"/>
    </location>
</feature>
<gene>
    <name evidence="2" type="ORF">EDB92DRAFT_85898</name>
</gene>
<organism evidence="2 3">
    <name type="scientific">Lactarius akahatsu</name>
    <dbReference type="NCBI Taxonomy" id="416441"/>
    <lineage>
        <taxon>Eukaryota</taxon>
        <taxon>Fungi</taxon>
        <taxon>Dikarya</taxon>
        <taxon>Basidiomycota</taxon>
        <taxon>Agaricomycotina</taxon>
        <taxon>Agaricomycetes</taxon>
        <taxon>Russulales</taxon>
        <taxon>Russulaceae</taxon>
        <taxon>Lactarius</taxon>
    </lineage>
</organism>
<keyword evidence="3" id="KW-1185">Reference proteome</keyword>
<feature type="compositionally biased region" description="Polar residues" evidence="1">
    <location>
        <begin position="1079"/>
        <end position="1104"/>
    </location>
</feature>
<evidence type="ECO:0000313" key="3">
    <source>
        <dbReference type="Proteomes" id="UP001201163"/>
    </source>
</evidence>
<dbReference type="Proteomes" id="UP001201163">
    <property type="component" value="Unassembled WGS sequence"/>
</dbReference>
<dbReference type="EMBL" id="JAKELL010000001">
    <property type="protein sequence ID" value="KAH9001638.1"/>
    <property type="molecule type" value="Genomic_DNA"/>
</dbReference>
<proteinExistence type="predicted"/>
<feature type="compositionally biased region" description="Low complexity" evidence="1">
    <location>
        <begin position="555"/>
        <end position="564"/>
    </location>
</feature>
<feature type="compositionally biased region" description="Polar residues" evidence="1">
    <location>
        <begin position="511"/>
        <end position="520"/>
    </location>
</feature>
<feature type="region of interest" description="Disordered" evidence="1">
    <location>
        <begin position="765"/>
        <end position="1041"/>
    </location>
</feature>
<feature type="compositionally biased region" description="Basic residues" evidence="1">
    <location>
        <begin position="852"/>
        <end position="861"/>
    </location>
</feature>
<feature type="region of interest" description="Disordered" evidence="1">
    <location>
        <begin position="1183"/>
        <end position="1227"/>
    </location>
</feature>
<accession>A0AAD4LRB7</accession>
<feature type="compositionally biased region" description="Low complexity" evidence="1">
    <location>
        <begin position="990"/>
        <end position="1004"/>
    </location>
</feature>
<protein>
    <submittedName>
        <fullName evidence="2">Uncharacterized protein</fullName>
    </submittedName>
</protein>
<feature type="region of interest" description="Disordered" evidence="1">
    <location>
        <begin position="476"/>
        <end position="573"/>
    </location>
</feature>
<feature type="region of interest" description="Disordered" evidence="1">
    <location>
        <begin position="609"/>
        <end position="646"/>
    </location>
</feature>
<feature type="compositionally biased region" description="Polar residues" evidence="1">
    <location>
        <begin position="1212"/>
        <end position="1227"/>
    </location>
</feature>
<comment type="caution">
    <text evidence="2">The sequence shown here is derived from an EMBL/GenBank/DDBJ whole genome shotgun (WGS) entry which is preliminary data.</text>
</comment>
<feature type="compositionally biased region" description="Basic and acidic residues" evidence="1">
    <location>
        <begin position="955"/>
        <end position="967"/>
    </location>
</feature>
<feature type="compositionally biased region" description="Low complexity" evidence="1">
    <location>
        <begin position="920"/>
        <end position="929"/>
    </location>
</feature>
<evidence type="ECO:0000313" key="2">
    <source>
        <dbReference type="EMBL" id="KAH9001638.1"/>
    </source>
</evidence>
<evidence type="ECO:0000256" key="1">
    <source>
        <dbReference type="SAM" id="MobiDB-lite"/>
    </source>
</evidence>
<reference evidence="2" key="1">
    <citation type="submission" date="2022-01" db="EMBL/GenBank/DDBJ databases">
        <title>Comparative genomics reveals a dynamic genome evolution in the ectomycorrhizal milk-cap (Lactarius) mushrooms.</title>
        <authorList>
            <consortium name="DOE Joint Genome Institute"/>
            <person name="Lebreton A."/>
            <person name="Tang N."/>
            <person name="Kuo A."/>
            <person name="LaButti K."/>
            <person name="Drula E."/>
            <person name="Barry K."/>
            <person name="Clum A."/>
            <person name="Lipzen A."/>
            <person name="Mousain D."/>
            <person name="Ng V."/>
            <person name="Wang R."/>
            <person name="Wang X."/>
            <person name="Dai Y."/>
            <person name="Henrissat B."/>
            <person name="Grigoriev I.V."/>
            <person name="Guerin-Laguette A."/>
            <person name="Yu F."/>
            <person name="Martin F.M."/>
        </authorList>
    </citation>
    <scope>NUCLEOTIDE SEQUENCE</scope>
    <source>
        <strain evidence="2">QP</strain>
    </source>
</reference>